<dbReference type="EMBL" id="CAFBLS010000034">
    <property type="protein sequence ID" value="CAB4865282.1"/>
    <property type="molecule type" value="Genomic_DNA"/>
</dbReference>
<dbReference type="InterPro" id="IPR045851">
    <property type="entry name" value="AMP-bd_C_sf"/>
</dbReference>
<sequence>MNPLASMLLRTSRAEPSRVLLRTESGEVWTYETLEAVSGRMAHALQGLGIAPGDRVAVRAPKSAGLIALHVACARVGAVYLPLNPAYTAGEVAGLLEDAEPALVVRGDVLDDDAIAGPWSVVGLGAIAEGTPGEDEPFEDVARSADDPAAMLYTSGTTGRPKGAVLSHGNLVFSAETLTSAWGFTKDDVLLHMLPLFHTHGLFVAAHCVIASGASMVLLDAFDPAAVIAALPRSTVVMGVPTHYVRLLADPAFGSEVTQGVRLFTSGSAPMLVTTHDEFRASTGQVILERYGMTETCMLTSNPLDGPRRPGTVGLPLPGVEVRLSDGDPGGIEVRGPNVLAGYWRRPELRSTEFTDDGWFITGDLGRFDADGYLEIVGRSKDLIISGGLNVVPKEIEEVLDSLEGVLESAVVGRPDLDFGEVVVAVIVAEPGMTPEPEALRSLARERLAGYKVPKQVLIVDELPRNALGKVEKARLRDLVAQVERGR</sequence>
<dbReference type="Pfam" id="PF13193">
    <property type="entry name" value="AMP-binding_C"/>
    <property type="match status" value="1"/>
</dbReference>
<dbReference type="InterPro" id="IPR042099">
    <property type="entry name" value="ANL_N_sf"/>
</dbReference>
<dbReference type="Gene3D" id="3.30.300.30">
    <property type="match status" value="1"/>
</dbReference>
<dbReference type="InterPro" id="IPR020845">
    <property type="entry name" value="AMP-binding_CS"/>
</dbReference>
<dbReference type="Pfam" id="PF00501">
    <property type="entry name" value="AMP-binding"/>
    <property type="match status" value="1"/>
</dbReference>
<reference evidence="4" key="1">
    <citation type="submission" date="2020-05" db="EMBL/GenBank/DDBJ databases">
        <authorList>
            <person name="Chiriac C."/>
            <person name="Salcher M."/>
            <person name="Ghai R."/>
            <person name="Kavagutti S V."/>
        </authorList>
    </citation>
    <scope>NUCLEOTIDE SEQUENCE</scope>
</reference>
<feature type="domain" description="AMP-dependent synthetase/ligase" evidence="2">
    <location>
        <begin position="13"/>
        <end position="344"/>
    </location>
</feature>
<evidence type="ECO:0000259" key="3">
    <source>
        <dbReference type="Pfam" id="PF13193"/>
    </source>
</evidence>
<dbReference type="SUPFAM" id="SSF56801">
    <property type="entry name" value="Acetyl-CoA synthetase-like"/>
    <property type="match status" value="1"/>
</dbReference>
<dbReference type="InterPro" id="IPR025110">
    <property type="entry name" value="AMP-bd_C"/>
</dbReference>
<accession>A0A6J7D2P1</accession>
<dbReference type="GO" id="GO:0006631">
    <property type="term" value="P:fatty acid metabolic process"/>
    <property type="evidence" value="ECO:0007669"/>
    <property type="project" value="TreeGrafter"/>
</dbReference>
<proteinExistence type="inferred from homology"/>
<dbReference type="PANTHER" id="PTHR43201:SF8">
    <property type="entry name" value="ACYL-COA SYNTHETASE FAMILY MEMBER 3"/>
    <property type="match status" value="1"/>
</dbReference>
<dbReference type="PROSITE" id="PS00455">
    <property type="entry name" value="AMP_BINDING"/>
    <property type="match status" value="1"/>
</dbReference>
<name>A0A6J7D2P1_9ZZZZ</name>
<protein>
    <submittedName>
        <fullName evidence="4">Unannotated protein</fullName>
    </submittedName>
</protein>
<evidence type="ECO:0000256" key="1">
    <source>
        <dbReference type="ARBA" id="ARBA00006432"/>
    </source>
</evidence>
<dbReference type="GO" id="GO:0031956">
    <property type="term" value="F:medium-chain fatty acid-CoA ligase activity"/>
    <property type="evidence" value="ECO:0007669"/>
    <property type="project" value="TreeGrafter"/>
</dbReference>
<evidence type="ECO:0000313" key="4">
    <source>
        <dbReference type="EMBL" id="CAB4865282.1"/>
    </source>
</evidence>
<gene>
    <name evidence="4" type="ORF">UFOPK3402_00421</name>
</gene>
<dbReference type="CDD" id="cd05941">
    <property type="entry name" value="MCS"/>
    <property type="match status" value="1"/>
</dbReference>
<evidence type="ECO:0000259" key="2">
    <source>
        <dbReference type="Pfam" id="PF00501"/>
    </source>
</evidence>
<organism evidence="4">
    <name type="scientific">freshwater metagenome</name>
    <dbReference type="NCBI Taxonomy" id="449393"/>
    <lineage>
        <taxon>unclassified sequences</taxon>
        <taxon>metagenomes</taxon>
        <taxon>ecological metagenomes</taxon>
    </lineage>
</organism>
<comment type="similarity">
    <text evidence="1">Belongs to the ATP-dependent AMP-binding enzyme family.</text>
</comment>
<dbReference type="InterPro" id="IPR000873">
    <property type="entry name" value="AMP-dep_synth/lig_dom"/>
</dbReference>
<dbReference type="AlphaFoldDB" id="A0A6J7D2P1"/>
<dbReference type="NCBIfam" id="NF005702">
    <property type="entry name" value="PRK07514.1"/>
    <property type="match status" value="1"/>
</dbReference>
<dbReference type="Gene3D" id="3.40.50.12780">
    <property type="entry name" value="N-terminal domain of ligase-like"/>
    <property type="match status" value="1"/>
</dbReference>
<dbReference type="PANTHER" id="PTHR43201">
    <property type="entry name" value="ACYL-COA SYNTHETASE"/>
    <property type="match status" value="1"/>
</dbReference>
<feature type="domain" description="AMP-binding enzyme C-terminal" evidence="3">
    <location>
        <begin position="395"/>
        <end position="470"/>
    </location>
</feature>